<dbReference type="Proteomes" id="UP000751224">
    <property type="component" value="Unassembled WGS sequence"/>
</dbReference>
<evidence type="ECO:0000313" key="1">
    <source>
        <dbReference type="EMBL" id="MBS5588712.1"/>
    </source>
</evidence>
<proteinExistence type="predicted"/>
<gene>
    <name evidence="1" type="ORF">KHX14_07865</name>
</gene>
<dbReference type="AlphaFoldDB" id="A0A943I4H5"/>
<sequence length="62" mass="7159">MDLEQKEKIEAITTRLDSIIEILVTLQMIDMNLAEFASIDIPDFLEVPIETLAEIRQQIEDL</sequence>
<dbReference type="EMBL" id="JAGZCC010000047">
    <property type="protein sequence ID" value="MBS5588712.1"/>
    <property type="molecule type" value="Genomic_DNA"/>
</dbReference>
<evidence type="ECO:0000313" key="2">
    <source>
        <dbReference type="Proteomes" id="UP000751224"/>
    </source>
</evidence>
<protein>
    <submittedName>
        <fullName evidence="1">Uncharacterized protein</fullName>
    </submittedName>
</protein>
<dbReference type="RefSeq" id="WP_303887604.1">
    <property type="nucleotide sequence ID" value="NZ_JAGZCC010000047.1"/>
</dbReference>
<reference evidence="1" key="1">
    <citation type="submission" date="2021-02" db="EMBL/GenBank/DDBJ databases">
        <title>Infant gut strain persistence is associated with maternal origin, phylogeny, and functional potential including surface adhesion and iron acquisition.</title>
        <authorList>
            <person name="Lou Y.C."/>
        </authorList>
    </citation>
    <scope>NUCLEOTIDE SEQUENCE</scope>
    <source>
        <strain evidence="1">L3_108_000G1_dasL3_108_000G1_metabat.metabat.11</strain>
    </source>
</reference>
<comment type="caution">
    <text evidence="1">The sequence shown here is derived from an EMBL/GenBank/DDBJ whole genome shotgun (WGS) entry which is preliminary data.</text>
</comment>
<organism evidence="1 2">
    <name type="scientific">Thomasclavelia spiroformis</name>
    <dbReference type="NCBI Taxonomy" id="29348"/>
    <lineage>
        <taxon>Bacteria</taxon>
        <taxon>Bacillati</taxon>
        <taxon>Bacillota</taxon>
        <taxon>Erysipelotrichia</taxon>
        <taxon>Erysipelotrichales</taxon>
        <taxon>Coprobacillaceae</taxon>
        <taxon>Thomasclavelia</taxon>
    </lineage>
</organism>
<name>A0A943I4H5_9FIRM</name>
<accession>A0A943I4H5</accession>